<comment type="catalytic activity">
    <reaction evidence="9">
        <text>a (3R)-hydroxyacyl-[ACP] = a (2E)-enoyl-[ACP] + H2O</text>
        <dbReference type="Rhea" id="RHEA:13097"/>
        <dbReference type="Rhea" id="RHEA-COMP:9925"/>
        <dbReference type="Rhea" id="RHEA-COMP:9945"/>
        <dbReference type="ChEBI" id="CHEBI:15377"/>
        <dbReference type="ChEBI" id="CHEBI:78784"/>
        <dbReference type="ChEBI" id="CHEBI:78827"/>
        <dbReference type="EC" id="4.2.1.59"/>
    </reaction>
</comment>
<evidence type="ECO:0000256" key="5">
    <source>
        <dbReference type="ARBA" id="ARBA00022556"/>
    </source>
</evidence>
<sequence>MTETAPNPWAETTVADINLIQRIIPHRYPFLFIDRVRDVVPGKGAVGVKNVTINEQFFQGHFPGVPVMPGVLIVEAMAQTSAVLVGLTLDLVDKDPLVYFMNVDGCKFRRKVVPGDVLELEVTTKRGGGRVWKFQGVARVDGELAAEAEFTAMIDLRKQG</sequence>
<dbReference type="SUPFAM" id="SSF54637">
    <property type="entry name" value="Thioesterase/thiol ester dehydrase-isomerase"/>
    <property type="match status" value="1"/>
</dbReference>
<dbReference type="NCBIfam" id="TIGR01750">
    <property type="entry name" value="fabZ"/>
    <property type="match status" value="1"/>
</dbReference>
<evidence type="ECO:0000313" key="10">
    <source>
        <dbReference type="EMBL" id="MFC7703746.1"/>
    </source>
</evidence>
<accession>A0ABW2UGG0</accession>
<dbReference type="Gene3D" id="3.10.129.10">
    <property type="entry name" value="Hotdog Thioesterase"/>
    <property type="match status" value="1"/>
</dbReference>
<keyword evidence="5 9" id="KW-0441">Lipid A biosynthesis</keyword>
<dbReference type="InterPro" id="IPR029069">
    <property type="entry name" value="HotDog_dom_sf"/>
</dbReference>
<keyword evidence="11" id="KW-1185">Reference proteome</keyword>
<keyword evidence="6 9" id="KW-0443">Lipid metabolism</keyword>
<evidence type="ECO:0000256" key="1">
    <source>
        <dbReference type="ARBA" id="ARBA00004496"/>
    </source>
</evidence>
<dbReference type="EC" id="4.2.1.59" evidence="9"/>
<name>A0ABW2UGG0_9RHOB</name>
<dbReference type="CDD" id="cd01288">
    <property type="entry name" value="FabZ"/>
    <property type="match status" value="1"/>
</dbReference>
<dbReference type="Pfam" id="PF07977">
    <property type="entry name" value="FabA"/>
    <property type="match status" value="1"/>
</dbReference>
<comment type="similarity">
    <text evidence="2 9">Belongs to the thioester dehydratase family. FabZ subfamily.</text>
</comment>
<comment type="subcellular location">
    <subcellularLocation>
        <location evidence="1 9">Cytoplasm</location>
    </subcellularLocation>
</comment>
<comment type="function">
    <text evidence="8 9">Involved in unsaturated fatty acids biosynthesis. Catalyzes the dehydration of short chain beta-hydroxyacyl-ACPs and long chain saturated and unsaturated beta-hydroxyacyl-ACPs.</text>
</comment>
<dbReference type="InterPro" id="IPR010084">
    <property type="entry name" value="FabZ"/>
</dbReference>
<reference evidence="11" key="1">
    <citation type="journal article" date="2019" name="Int. J. Syst. Evol. Microbiol.">
        <title>The Global Catalogue of Microorganisms (GCM) 10K type strain sequencing project: providing services to taxonomists for standard genome sequencing and annotation.</title>
        <authorList>
            <consortium name="The Broad Institute Genomics Platform"/>
            <consortium name="The Broad Institute Genome Sequencing Center for Infectious Disease"/>
            <person name="Wu L."/>
            <person name="Ma J."/>
        </authorList>
    </citation>
    <scope>NUCLEOTIDE SEQUENCE [LARGE SCALE GENOMIC DNA]</scope>
    <source>
        <strain evidence="11">CGMCC 1.12750</strain>
    </source>
</reference>
<dbReference type="InterPro" id="IPR013114">
    <property type="entry name" value="FabA_FabZ"/>
</dbReference>
<evidence type="ECO:0000256" key="9">
    <source>
        <dbReference type="HAMAP-Rule" id="MF_00406"/>
    </source>
</evidence>
<dbReference type="EMBL" id="JBHTFQ010000002">
    <property type="protein sequence ID" value="MFC7703746.1"/>
    <property type="molecule type" value="Genomic_DNA"/>
</dbReference>
<dbReference type="RefSeq" id="WP_377400613.1">
    <property type="nucleotide sequence ID" value="NZ_JBHTFQ010000002.1"/>
</dbReference>
<organism evidence="10 11">
    <name type="scientific">Plastorhodobacter daqingensis</name>
    <dbReference type="NCBI Taxonomy" id="1387281"/>
    <lineage>
        <taxon>Bacteria</taxon>
        <taxon>Pseudomonadati</taxon>
        <taxon>Pseudomonadota</taxon>
        <taxon>Alphaproteobacteria</taxon>
        <taxon>Rhodobacterales</taxon>
        <taxon>Paracoccaceae</taxon>
        <taxon>Plastorhodobacter</taxon>
    </lineage>
</organism>
<dbReference type="HAMAP" id="MF_00406">
    <property type="entry name" value="FabZ"/>
    <property type="match status" value="1"/>
</dbReference>
<keyword evidence="3 9" id="KW-0963">Cytoplasm</keyword>
<keyword evidence="7 9" id="KW-0456">Lyase</keyword>
<evidence type="ECO:0000256" key="3">
    <source>
        <dbReference type="ARBA" id="ARBA00022490"/>
    </source>
</evidence>
<evidence type="ECO:0000313" key="11">
    <source>
        <dbReference type="Proteomes" id="UP001596516"/>
    </source>
</evidence>
<evidence type="ECO:0000256" key="2">
    <source>
        <dbReference type="ARBA" id="ARBA00009174"/>
    </source>
</evidence>
<dbReference type="PANTHER" id="PTHR30272">
    <property type="entry name" value="3-HYDROXYACYL-[ACYL-CARRIER-PROTEIN] DEHYDRATASE"/>
    <property type="match status" value="1"/>
</dbReference>
<evidence type="ECO:0000256" key="8">
    <source>
        <dbReference type="ARBA" id="ARBA00025049"/>
    </source>
</evidence>
<dbReference type="GO" id="GO:0019171">
    <property type="term" value="F:(3R)-hydroxyacyl-[acyl-carrier-protein] dehydratase activity"/>
    <property type="evidence" value="ECO:0007669"/>
    <property type="project" value="UniProtKB-EC"/>
</dbReference>
<evidence type="ECO:0000256" key="6">
    <source>
        <dbReference type="ARBA" id="ARBA00023098"/>
    </source>
</evidence>
<dbReference type="PANTHER" id="PTHR30272:SF1">
    <property type="entry name" value="3-HYDROXYACYL-[ACYL-CARRIER-PROTEIN] DEHYDRATASE"/>
    <property type="match status" value="1"/>
</dbReference>
<proteinExistence type="inferred from homology"/>
<dbReference type="Proteomes" id="UP001596516">
    <property type="component" value="Unassembled WGS sequence"/>
</dbReference>
<dbReference type="NCBIfam" id="NF000582">
    <property type="entry name" value="PRK00006.1"/>
    <property type="match status" value="1"/>
</dbReference>
<evidence type="ECO:0000256" key="4">
    <source>
        <dbReference type="ARBA" id="ARBA00022516"/>
    </source>
</evidence>
<protein>
    <recommendedName>
        <fullName evidence="9">3-hydroxyacyl-[acyl-carrier-protein] dehydratase FabZ</fullName>
        <ecNumber evidence="9">4.2.1.59</ecNumber>
    </recommendedName>
    <alternativeName>
        <fullName evidence="9">(3R)-hydroxymyristoyl-[acyl-carrier-protein] dehydratase</fullName>
        <shortName evidence="9">(3R)-hydroxymyristoyl-ACP dehydrase</shortName>
    </alternativeName>
    <alternativeName>
        <fullName evidence="9">Beta-hydroxyacyl-ACP dehydratase</fullName>
    </alternativeName>
</protein>
<evidence type="ECO:0000256" key="7">
    <source>
        <dbReference type="ARBA" id="ARBA00023239"/>
    </source>
</evidence>
<comment type="caution">
    <text evidence="10">The sequence shown here is derived from an EMBL/GenBank/DDBJ whole genome shotgun (WGS) entry which is preliminary data.</text>
</comment>
<gene>
    <name evidence="9 10" type="primary">fabZ</name>
    <name evidence="10" type="ORF">ACFQXB_06025</name>
</gene>
<feature type="active site" evidence="9">
    <location>
        <position position="61"/>
    </location>
</feature>
<keyword evidence="4 9" id="KW-0444">Lipid biosynthesis</keyword>